<dbReference type="SUPFAM" id="SSF50156">
    <property type="entry name" value="PDZ domain-like"/>
    <property type="match status" value="1"/>
</dbReference>
<dbReference type="FunFam" id="2.30.42.10:FF:000107">
    <property type="entry name" value="26S proteasome non-ATPase regulatory subunit 9"/>
    <property type="match status" value="1"/>
</dbReference>
<gene>
    <name evidence="7" type="ORF">NMOB1V02_LOCUS3878</name>
</gene>
<feature type="domain" description="PDZ" evidence="6">
    <location>
        <begin position="93"/>
        <end position="177"/>
    </location>
</feature>
<evidence type="ECO:0000256" key="2">
    <source>
        <dbReference type="ARBA" id="ARBA00014937"/>
    </source>
</evidence>
<evidence type="ECO:0000256" key="1">
    <source>
        <dbReference type="ARBA" id="ARBA00005256"/>
    </source>
</evidence>
<evidence type="ECO:0000259" key="6">
    <source>
        <dbReference type="SMART" id="SM00228"/>
    </source>
</evidence>
<evidence type="ECO:0000313" key="7">
    <source>
        <dbReference type="EMBL" id="CAD7276100.1"/>
    </source>
</evidence>
<evidence type="ECO:0000256" key="4">
    <source>
        <dbReference type="ARBA" id="ARBA00030007"/>
    </source>
</evidence>
<dbReference type="PANTHER" id="PTHR12651:SF1">
    <property type="entry name" value="26S PROTEASOME NON-ATPASE REGULATORY SUBUNIT 9"/>
    <property type="match status" value="1"/>
</dbReference>
<sequence length="209" mass="23550">MPGEDNEYQRKLMDLIRKRDEIDEEISRNAEVLEREKNVGMDEPLTDREDFPRADINVPLVRQARHAIIRLRNDRKELMEQIEKAMEALHAEARSTGSSESRSDATNSPQLTERKPFAVIKHVEPDSPAFLAGFKSDDEVLEVGSVNHLNFSSLNDIKLVIDSSENSRVRVLLRRKEGANTRLVLAGLVPKKWKGSGLVGCAVLPLAKT</sequence>
<dbReference type="InterPro" id="IPR036034">
    <property type="entry name" value="PDZ_sf"/>
</dbReference>
<dbReference type="AlphaFoldDB" id="A0A7R9BIP3"/>
<dbReference type="InterPro" id="IPR001478">
    <property type="entry name" value="PDZ"/>
</dbReference>
<dbReference type="InterPro" id="IPR035269">
    <property type="entry name" value="PSMD9"/>
</dbReference>
<dbReference type="InterPro" id="IPR040815">
    <property type="entry name" value="Nas2_N"/>
</dbReference>
<dbReference type="OrthoDB" id="72325at2759"/>
<name>A0A7R9BIP3_9CRUS</name>
<dbReference type="InterPro" id="IPR041489">
    <property type="entry name" value="PDZ_6"/>
</dbReference>
<dbReference type="SMART" id="SM00228">
    <property type="entry name" value="PDZ"/>
    <property type="match status" value="1"/>
</dbReference>
<dbReference type="Proteomes" id="UP000678499">
    <property type="component" value="Unassembled WGS sequence"/>
</dbReference>
<feature type="compositionally biased region" description="Polar residues" evidence="5">
    <location>
        <begin position="95"/>
        <end position="111"/>
    </location>
</feature>
<evidence type="ECO:0000256" key="3">
    <source>
        <dbReference type="ARBA" id="ARBA00023186"/>
    </source>
</evidence>
<dbReference type="GO" id="GO:0070682">
    <property type="term" value="P:proteasome regulatory particle assembly"/>
    <property type="evidence" value="ECO:0007669"/>
    <property type="project" value="InterPro"/>
</dbReference>
<proteinExistence type="inferred from homology"/>
<keyword evidence="8" id="KW-1185">Reference proteome</keyword>
<evidence type="ECO:0000313" key="8">
    <source>
        <dbReference type="Proteomes" id="UP000678499"/>
    </source>
</evidence>
<evidence type="ECO:0000256" key="5">
    <source>
        <dbReference type="SAM" id="MobiDB-lite"/>
    </source>
</evidence>
<dbReference type="EMBL" id="CAJPEX010000552">
    <property type="protein sequence ID" value="CAG0916252.1"/>
    <property type="molecule type" value="Genomic_DNA"/>
</dbReference>
<protein>
    <recommendedName>
        <fullName evidence="2">26S proteasome non-ATPase regulatory subunit 9</fullName>
    </recommendedName>
    <alternativeName>
        <fullName evidence="4">26S proteasome regulatory subunit p27</fullName>
    </alternativeName>
</protein>
<dbReference type="GO" id="GO:0005737">
    <property type="term" value="C:cytoplasm"/>
    <property type="evidence" value="ECO:0007669"/>
    <property type="project" value="TreeGrafter"/>
</dbReference>
<dbReference type="Pfam" id="PF18265">
    <property type="entry name" value="Nas2_N"/>
    <property type="match status" value="1"/>
</dbReference>
<dbReference type="Gene3D" id="2.30.42.10">
    <property type="match status" value="1"/>
</dbReference>
<dbReference type="Gene3D" id="6.10.140.1710">
    <property type="match status" value="1"/>
</dbReference>
<dbReference type="GO" id="GO:0005634">
    <property type="term" value="C:nucleus"/>
    <property type="evidence" value="ECO:0007669"/>
    <property type="project" value="TreeGrafter"/>
</dbReference>
<reference evidence="7" key="1">
    <citation type="submission" date="2020-11" db="EMBL/GenBank/DDBJ databases">
        <authorList>
            <person name="Tran Van P."/>
        </authorList>
    </citation>
    <scope>NUCLEOTIDE SEQUENCE</scope>
</reference>
<feature type="region of interest" description="Disordered" evidence="5">
    <location>
        <begin position="90"/>
        <end position="114"/>
    </location>
</feature>
<comment type="similarity">
    <text evidence="1">Belongs to the proteasome subunit p27 family.</text>
</comment>
<organism evidence="7">
    <name type="scientific">Notodromas monacha</name>
    <dbReference type="NCBI Taxonomy" id="399045"/>
    <lineage>
        <taxon>Eukaryota</taxon>
        <taxon>Metazoa</taxon>
        <taxon>Ecdysozoa</taxon>
        <taxon>Arthropoda</taxon>
        <taxon>Crustacea</taxon>
        <taxon>Oligostraca</taxon>
        <taxon>Ostracoda</taxon>
        <taxon>Podocopa</taxon>
        <taxon>Podocopida</taxon>
        <taxon>Cypridocopina</taxon>
        <taxon>Cypridoidea</taxon>
        <taxon>Cyprididae</taxon>
        <taxon>Notodromas</taxon>
    </lineage>
</organism>
<accession>A0A7R9BIP3</accession>
<keyword evidence="3" id="KW-0143">Chaperone</keyword>
<dbReference type="Pfam" id="PF17820">
    <property type="entry name" value="PDZ_6"/>
    <property type="match status" value="1"/>
</dbReference>
<dbReference type="PANTHER" id="PTHR12651">
    <property type="entry name" value="26S PROTEASOME NON-ATPASE REGULATORY SUBUNIT 9"/>
    <property type="match status" value="1"/>
</dbReference>
<dbReference type="EMBL" id="OA882589">
    <property type="protein sequence ID" value="CAD7276100.1"/>
    <property type="molecule type" value="Genomic_DNA"/>
</dbReference>